<keyword evidence="2" id="KW-0521">NADP</keyword>
<proteinExistence type="inferred from homology"/>
<keyword evidence="5" id="KW-1185">Reference proteome</keyword>
<evidence type="ECO:0000256" key="1">
    <source>
        <dbReference type="ARBA" id="ARBA00006328"/>
    </source>
</evidence>
<dbReference type="EMBL" id="KZ613813">
    <property type="protein sequence ID" value="PMD59670.1"/>
    <property type="molecule type" value="Genomic_DNA"/>
</dbReference>
<dbReference type="Gene3D" id="3.40.50.720">
    <property type="entry name" value="NAD(P)-binding Rossmann-like Domain"/>
    <property type="match status" value="1"/>
</dbReference>
<dbReference type="GO" id="GO:0005634">
    <property type="term" value="C:nucleus"/>
    <property type="evidence" value="ECO:0007669"/>
    <property type="project" value="TreeGrafter"/>
</dbReference>
<dbReference type="RefSeq" id="XP_024736574.1">
    <property type="nucleotide sequence ID" value="XM_024880304.1"/>
</dbReference>
<dbReference type="InParanoid" id="A0A2J6T9F8"/>
<feature type="domain" description="NmrA-like" evidence="3">
    <location>
        <begin position="4"/>
        <end position="246"/>
    </location>
</feature>
<dbReference type="InterPro" id="IPR036291">
    <property type="entry name" value="NAD(P)-bd_dom_sf"/>
</dbReference>
<evidence type="ECO:0000313" key="4">
    <source>
        <dbReference type="EMBL" id="PMD59670.1"/>
    </source>
</evidence>
<accession>A0A2J6T9F8</accession>
<reference evidence="4 5" key="1">
    <citation type="submission" date="2016-04" db="EMBL/GenBank/DDBJ databases">
        <title>A degradative enzymes factory behind the ericoid mycorrhizal symbiosis.</title>
        <authorList>
            <consortium name="DOE Joint Genome Institute"/>
            <person name="Martino E."/>
            <person name="Morin E."/>
            <person name="Grelet G."/>
            <person name="Kuo A."/>
            <person name="Kohler A."/>
            <person name="Daghino S."/>
            <person name="Barry K."/>
            <person name="Choi C."/>
            <person name="Cichocki N."/>
            <person name="Clum A."/>
            <person name="Copeland A."/>
            <person name="Hainaut M."/>
            <person name="Haridas S."/>
            <person name="Labutti K."/>
            <person name="Lindquist E."/>
            <person name="Lipzen A."/>
            <person name="Khouja H.-R."/>
            <person name="Murat C."/>
            <person name="Ohm R."/>
            <person name="Olson A."/>
            <person name="Spatafora J."/>
            <person name="Veneault-Fourrey C."/>
            <person name="Henrissat B."/>
            <person name="Grigoriev I."/>
            <person name="Martin F."/>
            <person name="Perotto S."/>
        </authorList>
    </citation>
    <scope>NUCLEOTIDE SEQUENCE [LARGE SCALE GENOMIC DNA]</scope>
    <source>
        <strain evidence="4 5">E</strain>
    </source>
</reference>
<dbReference type="Gene3D" id="3.90.25.10">
    <property type="entry name" value="UDP-galactose 4-epimerase, domain 1"/>
    <property type="match status" value="1"/>
</dbReference>
<sequence>MRNLLVAGATGKLGQALIRALLLPTTNPEQGWHIYALTRKASSPAAQRLAEKYPSNLTVVEGNLENRELIGKIFEVLKKDGGIWGVFCVLAFPGMGVDASGEELQGKNLADISLAYGVQTLVYSSAMRMGPKYEDTLELSHKAKRNIENHCIELGKKGLNWTILQPGFFLENFDGLIGSIGVAVLKKGLKPETDVAFIGSEDIGNVAAGVFANPEKYRHKILAVVGDCCTMSQLEDAHRRATSKPIPAMPAPFAWMIIKVNKGTQSL</sequence>
<dbReference type="AlphaFoldDB" id="A0A2J6T9F8"/>
<dbReference type="SUPFAM" id="SSF51735">
    <property type="entry name" value="NAD(P)-binding Rossmann-fold domains"/>
    <property type="match status" value="1"/>
</dbReference>
<dbReference type="Proteomes" id="UP000235371">
    <property type="component" value="Unassembled WGS sequence"/>
</dbReference>
<dbReference type="GeneID" id="36588381"/>
<evidence type="ECO:0000313" key="5">
    <source>
        <dbReference type="Proteomes" id="UP000235371"/>
    </source>
</evidence>
<dbReference type="PANTHER" id="PTHR42748">
    <property type="entry name" value="NITROGEN METABOLITE REPRESSION PROTEIN NMRA FAMILY MEMBER"/>
    <property type="match status" value="1"/>
</dbReference>
<evidence type="ECO:0000256" key="2">
    <source>
        <dbReference type="ARBA" id="ARBA00022857"/>
    </source>
</evidence>
<dbReference type="PANTHER" id="PTHR42748:SF7">
    <property type="entry name" value="NMRA LIKE REDOX SENSOR 1-RELATED"/>
    <property type="match status" value="1"/>
</dbReference>
<dbReference type="InterPro" id="IPR008030">
    <property type="entry name" value="NmrA-like"/>
</dbReference>
<name>A0A2J6T9F8_9HELO</name>
<dbReference type="InterPro" id="IPR051164">
    <property type="entry name" value="NmrA-like_oxidored"/>
</dbReference>
<comment type="similarity">
    <text evidence="1">Belongs to the NmrA-type oxidoreductase family.</text>
</comment>
<gene>
    <name evidence="4" type="ORF">K444DRAFT_613222</name>
</gene>
<dbReference type="Pfam" id="PF05368">
    <property type="entry name" value="NmrA"/>
    <property type="match status" value="1"/>
</dbReference>
<organism evidence="4 5">
    <name type="scientific">Hyaloscypha bicolor E</name>
    <dbReference type="NCBI Taxonomy" id="1095630"/>
    <lineage>
        <taxon>Eukaryota</taxon>
        <taxon>Fungi</taxon>
        <taxon>Dikarya</taxon>
        <taxon>Ascomycota</taxon>
        <taxon>Pezizomycotina</taxon>
        <taxon>Leotiomycetes</taxon>
        <taxon>Helotiales</taxon>
        <taxon>Hyaloscyphaceae</taxon>
        <taxon>Hyaloscypha</taxon>
        <taxon>Hyaloscypha bicolor</taxon>
    </lineage>
</organism>
<dbReference type="OrthoDB" id="9997102at2759"/>
<dbReference type="STRING" id="1095630.A0A2J6T9F8"/>
<evidence type="ECO:0000259" key="3">
    <source>
        <dbReference type="Pfam" id="PF05368"/>
    </source>
</evidence>
<protein>
    <submittedName>
        <fullName evidence="4">NAD(P)-binding protein</fullName>
    </submittedName>
</protein>